<sequence length="116" mass="13936">MTSTLRQKIRRVEARLLKVHDEIIAKEVRRDLLARQARSYRKGTREYQSIAREHDKLNILIIDLNKDCDDLQDELDSLNRAKPHHYDRYEGHRRQDEHIYYDDASDNQEWLGYGGD</sequence>
<name>A0A3N4K9X9_9PEZI</name>
<dbReference type="OrthoDB" id="10288646at2759"/>
<evidence type="ECO:0000313" key="3">
    <source>
        <dbReference type="Proteomes" id="UP000277580"/>
    </source>
</evidence>
<feature type="coiled-coil region" evidence="1">
    <location>
        <begin position="54"/>
        <end position="81"/>
    </location>
</feature>
<protein>
    <submittedName>
        <fullName evidence="2">Uncharacterized protein</fullName>
    </submittedName>
</protein>
<keyword evidence="1" id="KW-0175">Coiled coil</keyword>
<reference evidence="2 3" key="1">
    <citation type="journal article" date="2018" name="Nat. Ecol. Evol.">
        <title>Pezizomycetes genomes reveal the molecular basis of ectomycorrhizal truffle lifestyle.</title>
        <authorList>
            <person name="Murat C."/>
            <person name="Payen T."/>
            <person name="Noel B."/>
            <person name="Kuo A."/>
            <person name="Morin E."/>
            <person name="Chen J."/>
            <person name="Kohler A."/>
            <person name="Krizsan K."/>
            <person name="Balestrini R."/>
            <person name="Da Silva C."/>
            <person name="Montanini B."/>
            <person name="Hainaut M."/>
            <person name="Levati E."/>
            <person name="Barry K.W."/>
            <person name="Belfiori B."/>
            <person name="Cichocki N."/>
            <person name="Clum A."/>
            <person name="Dockter R.B."/>
            <person name="Fauchery L."/>
            <person name="Guy J."/>
            <person name="Iotti M."/>
            <person name="Le Tacon F."/>
            <person name="Lindquist E.A."/>
            <person name="Lipzen A."/>
            <person name="Malagnac F."/>
            <person name="Mello A."/>
            <person name="Molinier V."/>
            <person name="Miyauchi S."/>
            <person name="Poulain J."/>
            <person name="Riccioni C."/>
            <person name="Rubini A."/>
            <person name="Sitrit Y."/>
            <person name="Splivallo R."/>
            <person name="Traeger S."/>
            <person name="Wang M."/>
            <person name="Zifcakova L."/>
            <person name="Wipf D."/>
            <person name="Zambonelli A."/>
            <person name="Paolocci F."/>
            <person name="Nowrousian M."/>
            <person name="Ottonello S."/>
            <person name="Baldrian P."/>
            <person name="Spatafora J.W."/>
            <person name="Henrissat B."/>
            <person name="Nagy L.G."/>
            <person name="Aury J.M."/>
            <person name="Wincker P."/>
            <person name="Grigoriev I.V."/>
            <person name="Bonfante P."/>
            <person name="Martin F.M."/>
        </authorList>
    </citation>
    <scope>NUCLEOTIDE SEQUENCE [LARGE SCALE GENOMIC DNA]</scope>
    <source>
        <strain evidence="2 3">CCBAS932</strain>
    </source>
</reference>
<dbReference type="InParanoid" id="A0A3N4K9X9"/>
<dbReference type="Proteomes" id="UP000277580">
    <property type="component" value="Unassembled WGS sequence"/>
</dbReference>
<evidence type="ECO:0000313" key="2">
    <source>
        <dbReference type="EMBL" id="RPB07263.1"/>
    </source>
</evidence>
<gene>
    <name evidence="2" type="ORF">P167DRAFT_579468</name>
</gene>
<evidence type="ECO:0000256" key="1">
    <source>
        <dbReference type="SAM" id="Coils"/>
    </source>
</evidence>
<accession>A0A3N4K9X9</accession>
<dbReference type="EMBL" id="ML119189">
    <property type="protein sequence ID" value="RPB07263.1"/>
    <property type="molecule type" value="Genomic_DNA"/>
</dbReference>
<proteinExistence type="predicted"/>
<keyword evidence="3" id="KW-1185">Reference proteome</keyword>
<dbReference type="AlphaFoldDB" id="A0A3N4K9X9"/>
<organism evidence="2 3">
    <name type="scientific">Morchella conica CCBAS932</name>
    <dbReference type="NCBI Taxonomy" id="1392247"/>
    <lineage>
        <taxon>Eukaryota</taxon>
        <taxon>Fungi</taxon>
        <taxon>Dikarya</taxon>
        <taxon>Ascomycota</taxon>
        <taxon>Pezizomycotina</taxon>
        <taxon>Pezizomycetes</taxon>
        <taxon>Pezizales</taxon>
        <taxon>Morchellaceae</taxon>
        <taxon>Morchella</taxon>
    </lineage>
</organism>